<name>A0A8T0J4Y6_CERPU</name>
<dbReference type="GO" id="GO:0009941">
    <property type="term" value="C:chloroplast envelope"/>
    <property type="evidence" value="ECO:0007669"/>
    <property type="project" value="TreeGrafter"/>
</dbReference>
<feature type="transmembrane region" description="Helical" evidence="1">
    <location>
        <begin position="15"/>
        <end position="35"/>
    </location>
</feature>
<keyword evidence="1" id="KW-0812">Transmembrane</keyword>
<keyword evidence="3" id="KW-1185">Reference proteome</keyword>
<dbReference type="InterPro" id="IPR016833">
    <property type="entry name" value="Put_Na-Bile_cotransptr"/>
</dbReference>
<evidence type="ECO:0000256" key="1">
    <source>
        <dbReference type="SAM" id="Phobius"/>
    </source>
</evidence>
<dbReference type="Proteomes" id="UP000822688">
    <property type="component" value="Chromosome 1"/>
</dbReference>
<keyword evidence="1" id="KW-1133">Transmembrane helix</keyword>
<dbReference type="AlphaFoldDB" id="A0A8T0J4Y6"/>
<accession>A0A8T0J4Y6</accession>
<comment type="caution">
    <text evidence="2">The sequence shown here is derived from an EMBL/GenBank/DDBJ whole genome shotgun (WGS) entry which is preliminary data.</text>
</comment>
<evidence type="ECO:0000313" key="3">
    <source>
        <dbReference type="Proteomes" id="UP000822688"/>
    </source>
</evidence>
<dbReference type="OrthoDB" id="188035at2759"/>
<dbReference type="PANTHER" id="PTHR18640:SF10">
    <property type="entry name" value="SODIUM_METABOLITE COTRANSPORTER BASS4, CHLOROPLASTIC-RELATED"/>
    <property type="match status" value="1"/>
</dbReference>
<keyword evidence="1" id="KW-0472">Membrane</keyword>
<reference evidence="2" key="1">
    <citation type="submission" date="2020-06" db="EMBL/GenBank/DDBJ databases">
        <title>WGS assembly of Ceratodon purpureus strain R40.</title>
        <authorList>
            <person name="Carey S.B."/>
            <person name="Jenkins J."/>
            <person name="Shu S."/>
            <person name="Lovell J.T."/>
            <person name="Sreedasyam A."/>
            <person name="Maumus F."/>
            <person name="Tiley G.P."/>
            <person name="Fernandez-Pozo N."/>
            <person name="Barry K."/>
            <person name="Chen C."/>
            <person name="Wang M."/>
            <person name="Lipzen A."/>
            <person name="Daum C."/>
            <person name="Saski C.A."/>
            <person name="Payton A.C."/>
            <person name="Mcbreen J.C."/>
            <person name="Conrad R.E."/>
            <person name="Kollar L.M."/>
            <person name="Olsson S."/>
            <person name="Huttunen S."/>
            <person name="Landis J.B."/>
            <person name="Wickett N.J."/>
            <person name="Johnson M.G."/>
            <person name="Rensing S.A."/>
            <person name="Grimwood J."/>
            <person name="Schmutz J."/>
            <person name="Mcdaniel S.F."/>
        </authorList>
    </citation>
    <scope>NUCLEOTIDE SEQUENCE</scope>
    <source>
        <strain evidence="2">R40</strain>
    </source>
</reference>
<evidence type="ECO:0000313" key="2">
    <source>
        <dbReference type="EMBL" id="KAG0589823.1"/>
    </source>
</evidence>
<organism evidence="2 3">
    <name type="scientific">Ceratodon purpureus</name>
    <name type="common">Fire moss</name>
    <name type="synonym">Dicranum purpureum</name>
    <dbReference type="NCBI Taxonomy" id="3225"/>
    <lineage>
        <taxon>Eukaryota</taxon>
        <taxon>Viridiplantae</taxon>
        <taxon>Streptophyta</taxon>
        <taxon>Embryophyta</taxon>
        <taxon>Bryophyta</taxon>
        <taxon>Bryophytina</taxon>
        <taxon>Bryopsida</taxon>
        <taxon>Dicranidae</taxon>
        <taxon>Pseudoditrichales</taxon>
        <taxon>Ditrichaceae</taxon>
        <taxon>Ceratodon</taxon>
    </lineage>
</organism>
<dbReference type="PANTHER" id="PTHR18640">
    <property type="entry name" value="SOLUTE CARRIER FAMILY 10 MEMBER 7"/>
    <property type="match status" value="1"/>
</dbReference>
<protein>
    <submittedName>
        <fullName evidence="2">Uncharacterized protein</fullName>
    </submittedName>
</protein>
<proteinExistence type="predicted"/>
<sequence>MQASCSRDTLLKIDLFQLLAAIACGIGLHTVYLVWNSLVMRFLPAYWGNKGGNQVAAARAVILVASQKTLPVLVAVVANLNGVLGEAGLLVLPCIATHLSQVSSICVPMSVILPIR</sequence>
<dbReference type="EMBL" id="CM026421">
    <property type="protein sequence ID" value="KAG0589823.1"/>
    <property type="molecule type" value="Genomic_DNA"/>
</dbReference>
<gene>
    <name evidence="2" type="ORF">KC19_1G051100</name>
</gene>